<protein>
    <recommendedName>
        <fullName evidence="5">Secreted protein</fullName>
    </recommendedName>
</protein>
<dbReference type="RefSeq" id="WP_231330052.1">
    <property type="nucleotide sequence ID" value="NZ_CP059572.1"/>
</dbReference>
<evidence type="ECO:0000313" key="4">
    <source>
        <dbReference type="Proteomes" id="UP001049518"/>
    </source>
</evidence>
<proteinExistence type="predicted"/>
<reference evidence="3" key="1">
    <citation type="submission" date="2020-07" db="EMBL/GenBank/DDBJ databases">
        <authorList>
            <person name="Tarantini F.S."/>
            <person name="Hong K.W."/>
            <person name="Chan K.G."/>
        </authorList>
    </citation>
    <scope>NUCLEOTIDE SEQUENCE</scope>
    <source>
        <strain evidence="3">32-07</strain>
    </source>
</reference>
<evidence type="ECO:0008006" key="5">
    <source>
        <dbReference type="Google" id="ProtNLM"/>
    </source>
</evidence>
<accession>A0ABX8R242</accession>
<gene>
    <name evidence="3" type="ORF">AGRA3207_005624</name>
</gene>
<keyword evidence="4" id="KW-1185">Reference proteome</keyword>
<evidence type="ECO:0000313" key="3">
    <source>
        <dbReference type="EMBL" id="QXJ24324.1"/>
    </source>
</evidence>
<name>A0ABX8R242_9ACTN</name>
<dbReference type="InterPro" id="IPR006311">
    <property type="entry name" value="TAT_signal"/>
</dbReference>
<organism evidence="3 4">
    <name type="scientific">Actinomadura graeca</name>
    <dbReference type="NCBI Taxonomy" id="2750812"/>
    <lineage>
        <taxon>Bacteria</taxon>
        <taxon>Bacillati</taxon>
        <taxon>Actinomycetota</taxon>
        <taxon>Actinomycetes</taxon>
        <taxon>Streptosporangiales</taxon>
        <taxon>Thermomonosporaceae</taxon>
        <taxon>Actinomadura</taxon>
    </lineage>
</organism>
<dbReference type="EMBL" id="CP059572">
    <property type="protein sequence ID" value="QXJ24324.1"/>
    <property type="molecule type" value="Genomic_DNA"/>
</dbReference>
<feature type="region of interest" description="Disordered" evidence="1">
    <location>
        <begin position="184"/>
        <end position="203"/>
    </location>
</feature>
<evidence type="ECO:0000256" key="2">
    <source>
        <dbReference type="SAM" id="SignalP"/>
    </source>
</evidence>
<dbReference type="Proteomes" id="UP001049518">
    <property type="component" value="Chromosome"/>
</dbReference>
<feature type="chain" id="PRO_5045777255" description="Secreted protein" evidence="2">
    <location>
        <begin position="28"/>
        <end position="271"/>
    </location>
</feature>
<dbReference type="PROSITE" id="PS51318">
    <property type="entry name" value="TAT"/>
    <property type="match status" value="1"/>
</dbReference>
<sequence>MNARPARRAAALAVGVALGTMAVPASAAVPSAAAREPLPPGLSFEDCPKLPAGADPSLWNCNVAVIAGGRLQVGRIDQAIVKPLRLTYALGYDPETLEQKSVVVPLKGDPIRVDGGVLGVPGTDVLPVLQVAAKPVLAAPPEFNVDAQTLLRLKLGIGVQNPLVGDRCSIGTGGDPVTLSLTVGTTRPPLPNKPITGSPPVDVASDPPTYKMTLVDNAFSAPRAGGCGPGSLFNGLVDWRSGLPARAGTNTAILVQYLTFKPYAGRTRVRR</sequence>
<feature type="signal peptide" evidence="2">
    <location>
        <begin position="1"/>
        <end position="27"/>
    </location>
</feature>
<keyword evidence="2" id="KW-0732">Signal</keyword>
<evidence type="ECO:0000256" key="1">
    <source>
        <dbReference type="SAM" id="MobiDB-lite"/>
    </source>
</evidence>